<evidence type="ECO:0000313" key="10">
    <source>
        <dbReference type="Proteomes" id="UP001519344"/>
    </source>
</evidence>
<evidence type="ECO:0000256" key="2">
    <source>
        <dbReference type="ARBA" id="ARBA00022448"/>
    </source>
</evidence>
<evidence type="ECO:0000256" key="5">
    <source>
        <dbReference type="ARBA" id="ARBA00022989"/>
    </source>
</evidence>
<evidence type="ECO:0000256" key="1">
    <source>
        <dbReference type="ARBA" id="ARBA00004651"/>
    </source>
</evidence>
<dbReference type="EMBL" id="JAGGKV010000003">
    <property type="protein sequence ID" value="MBP1962252.1"/>
    <property type="molecule type" value="Genomic_DNA"/>
</dbReference>
<evidence type="ECO:0000313" key="9">
    <source>
        <dbReference type="EMBL" id="MBP1962252.1"/>
    </source>
</evidence>
<evidence type="ECO:0000256" key="6">
    <source>
        <dbReference type="ARBA" id="ARBA00023136"/>
    </source>
</evidence>
<dbReference type="RefSeq" id="WP_167061552.1">
    <property type="nucleotide sequence ID" value="NZ_JAAOZR010000024.1"/>
</dbReference>
<feature type="domain" description="ABC transmembrane type-1" evidence="8">
    <location>
        <begin position="78"/>
        <end position="294"/>
    </location>
</feature>
<dbReference type="InterPro" id="IPR000515">
    <property type="entry name" value="MetI-like"/>
</dbReference>
<keyword evidence="4 7" id="KW-0812">Transmembrane</keyword>
<feature type="transmembrane region" description="Helical" evidence="7">
    <location>
        <begin position="20"/>
        <end position="40"/>
    </location>
</feature>
<dbReference type="InterPro" id="IPR051393">
    <property type="entry name" value="ABC_transporter_permease"/>
</dbReference>
<dbReference type="Gene3D" id="1.10.3720.10">
    <property type="entry name" value="MetI-like"/>
    <property type="match status" value="1"/>
</dbReference>
<sequence>MQERKTVRNGNAKMKRNMFILSFTIPTLLLYLVFTVYPLFKGIYLSLFDWSGGSETYNFIGLGNFKEMLHDAVILKSIRNDYILVIGKVIGFMIMSMFFAVALTRFNIKGSGFYRIIFFIPNVLSVVVVGVLWRYVYNPNLGFLNSLISLFTDKPFDFAWLGDKWSIFALLPPSIWAGIGFTIILLVAGILSIPSSLFESADIDGASQWSQFWLITLPLSWEQVKTSVLWIVMTTLNGSFVIVTIMTFEGGVDNATQVLGSYLYLNAFKFGKFSYGSAIGVLILVLSFITTAALQRLMKRDTIEIT</sequence>
<feature type="transmembrane region" description="Helical" evidence="7">
    <location>
        <begin position="228"/>
        <end position="248"/>
    </location>
</feature>
<keyword evidence="5 7" id="KW-1133">Transmembrane helix</keyword>
<proteinExistence type="inferred from homology"/>
<feature type="transmembrane region" description="Helical" evidence="7">
    <location>
        <begin position="273"/>
        <end position="294"/>
    </location>
</feature>
<dbReference type="InterPro" id="IPR035906">
    <property type="entry name" value="MetI-like_sf"/>
</dbReference>
<comment type="similarity">
    <text evidence="7">Belongs to the binding-protein-dependent transport system permease family.</text>
</comment>
<organism evidence="9 10">
    <name type="scientific">Paenibacillus aceris</name>
    <dbReference type="NCBI Taxonomy" id="869555"/>
    <lineage>
        <taxon>Bacteria</taxon>
        <taxon>Bacillati</taxon>
        <taxon>Bacillota</taxon>
        <taxon>Bacilli</taxon>
        <taxon>Bacillales</taxon>
        <taxon>Paenibacillaceae</taxon>
        <taxon>Paenibacillus</taxon>
    </lineage>
</organism>
<dbReference type="Proteomes" id="UP001519344">
    <property type="component" value="Unassembled WGS sequence"/>
</dbReference>
<dbReference type="CDD" id="cd06261">
    <property type="entry name" value="TM_PBP2"/>
    <property type="match status" value="1"/>
</dbReference>
<evidence type="ECO:0000256" key="3">
    <source>
        <dbReference type="ARBA" id="ARBA00022475"/>
    </source>
</evidence>
<dbReference type="SUPFAM" id="SSF161098">
    <property type="entry name" value="MetI-like"/>
    <property type="match status" value="1"/>
</dbReference>
<feature type="transmembrane region" description="Helical" evidence="7">
    <location>
        <begin position="165"/>
        <end position="191"/>
    </location>
</feature>
<comment type="caution">
    <text evidence="9">The sequence shown here is derived from an EMBL/GenBank/DDBJ whole genome shotgun (WGS) entry which is preliminary data.</text>
</comment>
<keyword evidence="6 7" id="KW-0472">Membrane</keyword>
<name>A0ABS4HUE8_9BACL</name>
<keyword evidence="10" id="KW-1185">Reference proteome</keyword>
<evidence type="ECO:0000256" key="4">
    <source>
        <dbReference type="ARBA" id="ARBA00022692"/>
    </source>
</evidence>
<feature type="transmembrane region" description="Helical" evidence="7">
    <location>
        <begin position="116"/>
        <end position="136"/>
    </location>
</feature>
<keyword evidence="2 7" id="KW-0813">Transport</keyword>
<accession>A0ABS4HUE8</accession>
<keyword evidence="3" id="KW-1003">Cell membrane</keyword>
<feature type="transmembrane region" description="Helical" evidence="7">
    <location>
        <begin position="82"/>
        <end position="104"/>
    </location>
</feature>
<evidence type="ECO:0000256" key="7">
    <source>
        <dbReference type="RuleBase" id="RU363032"/>
    </source>
</evidence>
<gene>
    <name evidence="9" type="ORF">J2Z65_001451</name>
</gene>
<dbReference type="PROSITE" id="PS50928">
    <property type="entry name" value="ABC_TM1"/>
    <property type="match status" value="1"/>
</dbReference>
<comment type="subcellular location">
    <subcellularLocation>
        <location evidence="1 7">Cell membrane</location>
        <topology evidence="1 7">Multi-pass membrane protein</topology>
    </subcellularLocation>
</comment>
<dbReference type="PANTHER" id="PTHR30193:SF37">
    <property type="entry name" value="INNER MEMBRANE ABC TRANSPORTER PERMEASE PROTEIN YCJO"/>
    <property type="match status" value="1"/>
</dbReference>
<reference evidence="9 10" key="1">
    <citation type="submission" date="2021-03" db="EMBL/GenBank/DDBJ databases">
        <title>Genomic Encyclopedia of Type Strains, Phase IV (KMG-IV): sequencing the most valuable type-strain genomes for metagenomic binning, comparative biology and taxonomic classification.</title>
        <authorList>
            <person name="Goeker M."/>
        </authorList>
    </citation>
    <scope>NUCLEOTIDE SEQUENCE [LARGE SCALE GENOMIC DNA]</scope>
    <source>
        <strain evidence="9 10">DSM 24950</strain>
    </source>
</reference>
<dbReference type="Pfam" id="PF00528">
    <property type="entry name" value="BPD_transp_1"/>
    <property type="match status" value="1"/>
</dbReference>
<protein>
    <submittedName>
        <fullName evidence="9">N-acetylglucosamine transport system permease protein</fullName>
    </submittedName>
</protein>
<evidence type="ECO:0000259" key="8">
    <source>
        <dbReference type="PROSITE" id="PS50928"/>
    </source>
</evidence>
<dbReference type="PANTHER" id="PTHR30193">
    <property type="entry name" value="ABC TRANSPORTER PERMEASE PROTEIN"/>
    <property type="match status" value="1"/>
</dbReference>